<dbReference type="InterPro" id="IPR030678">
    <property type="entry name" value="Peptide/Ni-bd"/>
</dbReference>
<proteinExistence type="inferred from homology"/>
<dbReference type="PANTHER" id="PTHR30290">
    <property type="entry name" value="PERIPLASMIC BINDING COMPONENT OF ABC TRANSPORTER"/>
    <property type="match status" value="1"/>
</dbReference>
<comment type="caution">
    <text evidence="6">The sequence shown here is derived from an EMBL/GenBank/DDBJ whole genome shotgun (WGS) entry which is preliminary data.</text>
</comment>
<accession>A0A845BAZ6</accession>
<dbReference type="AlphaFoldDB" id="A0A845BAZ6"/>
<dbReference type="PIRSF" id="PIRSF002741">
    <property type="entry name" value="MppA"/>
    <property type="match status" value="1"/>
</dbReference>
<evidence type="ECO:0000313" key="6">
    <source>
        <dbReference type="EMBL" id="MXP62542.1"/>
    </source>
</evidence>
<evidence type="ECO:0000256" key="4">
    <source>
        <dbReference type="SAM" id="SignalP"/>
    </source>
</evidence>
<dbReference type="PANTHER" id="PTHR30290:SF38">
    <property type="entry name" value="D,D-DIPEPTIDE-BINDING PERIPLASMIC PROTEIN DDPA-RELATED"/>
    <property type="match status" value="1"/>
</dbReference>
<dbReference type="Gene3D" id="3.40.190.10">
    <property type="entry name" value="Periplasmic binding protein-like II"/>
    <property type="match status" value="1"/>
</dbReference>
<comment type="subcellular location">
    <subcellularLocation>
        <location evidence="1">Periplasm</location>
    </subcellularLocation>
</comment>
<sequence>MTLPRRSLLGAGMALPFARAAAAQADARPVLNIGVPELPPTLEPARELSNVGTRITYSIFDTLIRRDFLASPDGGGAGLKPHLATSWTRNGPSELVLTLREGVRFHNGDLLTPEDVVYTFTSNRMHGEKPLMPEARSYFATLAGVEAVGDNTVRFRTRVPDVLLEQRLASWCAWIVSKRAYEERGFDGFSRDPVGTGPYRLRAMQSYQRITLDAFDDYWMARPTARQVVFRQIPELAARVAALQAGDVALITNVPPDQLEMLKPVGEVDIRQVVLANVHVLTFDERGPGMGDKRIRQALALAVDRRLLVETLWGGAAVVPHGHNFPEYGDMFLEGRSLPHDPERAKRLLREAGYNGQEITYRTLPNYYTNALRAAQVMIEMWRAVGINARLQVVENFPQMRAEGQQIGNNSNSTRLPDPLGSLWISWGPSSWFQKSGAFASTAAFNAAGRALEGETDPARRKALFRAMLDAWEDAAPGTVLYQPAEFYAVRSRVKWRPCTFYFMDLRPDNLSFA</sequence>
<comment type="similarity">
    <text evidence="2">Belongs to the bacterial solute-binding protein 5 family.</text>
</comment>
<evidence type="ECO:0000259" key="5">
    <source>
        <dbReference type="Pfam" id="PF00496"/>
    </source>
</evidence>
<dbReference type="GO" id="GO:1904680">
    <property type="term" value="F:peptide transmembrane transporter activity"/>
    <property type="evidence" value="ECO:0007669"/>
    <property type="project" value="TreeGrafter"/>
</dbReference>
<dbReference type="InterPro" id="IPR000914">
    <property type="entry name" value="SBP_5_dom"/>
</dbReference>
<dbReference type="Gene3D" id="3.90.76.10">
    <property type="entry name" value="Dipeptide-binding Protein, Domain 1"/>
    <property type="match status" value="1"/>
</dbReference>
<dbReference type="Proteomes" id="UP000460715">
    <property type="component" value="Unassembled WGS sequence"/>
</dbReference>
<dbReference type="SUPFAM" id="SSF53850">
    <property type="entry name" value="Periplasmic binding protein-like II"/>
    <property type="match status" value="1"/>
</dbReference>
<feature type="signal peptide" evidence="4">
    <location>
        <begin position="1"/>
        <end position="22"/>
    </location>
</feature>
<dbReference type="GO" id="GO:0015833">
    <property type="term" value="P:peptide transport"/>
    <property type="evidence" value="ECO:0007669"/>
    <property type="project" value="TreeGrafter"/>
</dbReference>
<feature type="domain" description="Solute-binding protein family 5" evidence="5">
    <location>
        <begin position="79"/>
        <end position="432"/>
    </location>
</feature>
<dbReference type="GO" id="GO:0043190">
    <property type="term" value="C:ATP-binding cassette (ABC) transporter complex"/>
    <property type="evidence" value="ECO:0007669"/>
    <property type="project" value="InterPro"/>
</dbReference>
<dbReference type="InterPro" id="IPR039424">
    <property type="entry name" value="SBP_5"/>
</dbReference>
<dbReference type="GO" id="GO:0030288">
    <property type="term" value="C:outer membrane-bounded periplasmic space"/>
    <property type="evidence" value="ECO:0007669"/>
    <property type="project" value="UniProtKB-ARBA"/>
</dbReference>
<dbReference type="OrthoDB" id="5894719at2"/>
<dbReference type="Pfam" id="PF00496">
    <property type="entry name" value="SBP_bac_5"/>
    <property type="match status" value="1"/>
</dbReference>
<dbReference type="RefSeq" id="WP_160935673.1">
    <property type="nucleotide sequence ID" value="NZ_SNVJ01000003.1"/>
</dbReference>
<dbReference type="Gene3D" id="3.10.105.10">
    <property type="entry name" value="Dipeptide-binding Protein, Domain 3"/>
    <property type="match status" value="1"/>
</dbReference>
<reference evidence="6 7" key="1">
    <citation type="submission" date="2019-03" db="EMBL/GenBank/DDBJ databases">
        <title>Roseomonas sp. a novel Roseomonas species isolated from Sea whip Gorgonian.</title>
        <authorList>
            <person name="Li F."/>
            <person name="Pan X."/>
            <person name="Huang S."/>
            <person name="Li Z."/>
            <person name="Meng B."/>
        </authorList>
    </citation>
    <scope>NUCLEOTIDE SEQUENCE [LARGE SCALE GENOMIC DNA]</scope>
    <source>
        <strain evidence="6 7">M0104</strain>
    </source>
</reference>
<name>A0A845BAZ6_9PROT</name>
<evidence type="ECO:0000256" key="1">
    <source>
        <dbReference type="ARBA" id="ARBA00004418"/>
    </source>
</evidence>
<keyword evidence="7" id="KW-1185">Reference proteome</keyword>
<protein>
    <submittedName>
        <fullName evidence="6">Oligopeptide ABC transporter substrate-binding protein</fullName>
    </submittedName>
</protein>
<evidence type="ECO:0000256" key="2">
    <source>
        <dbReference type="ARBA" id="ARBA00005695"/>
    </source>
</evidence>
<keyword evidence="3 4" id="KW-0732">Signal</keyword>
<dbReference type="EMBL" id="SNVJ01000003">
    <property type="protein sequence ID" value="MXP62542.1"/>
    <property type="molecule type" value="Genomic_DNA"/>
</dbReference>
<evidence type="ECO:0000256" key="3">
    <source>
        <dbReference type="ARBA" id="ARBA00022729"/>
    </source>
</evidence>
<feature type="chain" id="PRO_5032666112" evidence="4">
    <location>
        <begin position="23"/>
        <end position="514"/>
    </location>
</feature>
<evidence type="ECO:0000313" key="7">
    <source>
        <dbReference type="Proteomes" id="UP000460715"/>
    </source>
</evidence>
<organism evidence="6 7">
    <name type="scientific">Teichococcus coralli</name>
    <dbReference type="NCBI Taxonomy" id="2545983"/>
    <lineage>
        <taxon>Bacteria</taxon>
        <taxon>Pseudomonadati</taxon>
        <taxon>Pseudomonadota</taxon>
        <taxon>Alphaproteobacteria</taxon>
        <taxon>Acetobacterales</taxon>
        <taxon>Roseomonadaceae</taxon>
        <taxon>Roseomonas</taxon>
    </lineage>
</organism>
<gene>
    <name evidence="6" type="ORF">E0493_04135</name>
</gene>
<dbReference type="CDD" id="cd08515">
    <property type="entry name" value="PBP2_NikA_DppA_OppA_like_10"/>
    <property type="match status" value="1"/>
</dbReference>